<evidence type="ECO:0000256" key="3">
    <source>
        <dbReference type="SAM" id="Coils"/>
    </source>
</evidence>
<dbReference type="KEGG" id="xbc:ELE36_16825"/>
<dbReference type="Gene3D" id="2.40.30.170">
    <property type="match status" value="1"/>
</dbReference>
<dbReference type="Gene3D" id="2.40.50.100">
    <property type="match status" value="1"/>
</dbReference>
<evidence type="ECO:0000259" key="5">
    <source>
        <dbReference type="Pfam" id="PF25989"/>
    </source>
</evidence>
<accession>A0A411HN37</accession>
<reference evidence="6 7" key="1">
    <citation type="submission" date="2019-01" db="EMBL/GenBank/DDBJ databases">
        <title>Pseudolysobacter antarctica gen. nov., sp. nov., isolated from Fildes Peninsula, Antarctica.</title>
        <authorList>
            <person name="Wei Z."/>
            <person name="Peng F."/>
        </authorList>
    </citation>
    <scope>NUCLEOTIDE SEQUENCE [LARGE SCALE GENOMIC DNA]</scope>
    <source>
        <strain evidence="6 7">AQ6-296</strain>
    </source>
</reference>
<dbReference type="PANTHER" id="PTHR32347:SF14">
    <property type="entry name" value="EFFLUX SYSTEM COMPONENT YKNX-RELATED"/>
    <property type="match status" value="1"/>
</dbReference>
<feature type="transmembrane region" description="Helical" evidence="4">
    <location>
        <begin position="21"/>
        <end position="44"/>
    </location>
</feature>
<evidence type="ECO:0000313" key="7">
    <source>
        <dbReference type="Proteomes" id="UP000291562"/>
    </source>
</evidence>
<dbReference type="RefSeq" id="WP_129835337.1">
    <property type="nucleotide sequence ID" value="NZ_CP035704.1"/>
</dbReference>
<evidence type="ECO:0000256" key="2">
    <source>
        <dbReference type="ARBA" id="ARBA00023054"/>
    </source>
</evidence>
<dbReference type="AlphaFoldDB" id="A0A411HN37"/>
<keyword evidence="2 3" id="KW-0175">Coiled coil</keyword>
<dbReference type="EMBL" id="CP035704">
    <property type="protein sequence ID" value="QBB71886.1"/>
    <property type="molecule type" value="Genomic_DNA"/>
</dbReference>
<dbReference type="Pfam" id="PF25989">
    <property type="entry name" value="YknX_C"/>
    <property type="match status" value="1"/>
</dbReference>
<dbReference type="GO" id="GO:0030313">
    <property type="term" value="C:cell envelope"/>
    <property type="evidence" value="ECO:0007669"/>
    <property type="project" value="UniProtKB-SubCell"/>
</dbReference>
<dbReference type="InterPro" id="IPR050465">
    <property type="entry name" value="UPF0194_transport"/>
</dbReference>
<sequence>MIRDTAAQDRRIEATAPSNKRWLMLGAGGVAVLLLLIWVTPSLLRMLSINSSVNLGRLHVAEVKRGNLVRDVSVQGRVVAAVSPTLYTPAAGTVTLAINAGDKVQKDQVLAEVFSPELNNKLDQERSTVQSLDIDVQRSRIDSRKQQLNTQKLLDQAEIDRVGAEREVQRNQQSFEKGATSELAVLRAKDVLAKAELEVANARKDVGLVHESLDFDLRTKGFALTKQKLLVTDLERQVDALKIRSPVSGQVGTLLVAQKANVAANAPLLSVVDLTAFEVEVLVPETYAHDLGVGMNAEISIGAGTAKGEVSAISPEVVNGQVTGRVRFSDKVPEGLRQNQRLSTRILLDEHPNVLMVERGSFVDTGGGRFAYVVKDGIAEKRKIQIGAAGLDSVEIVSGVAAGERIVVSGSDAFNDAAQVIVH</sequence>
<dbReference type="OrthoDB" id="5752864at2"/>
<evidence type="ECO:0000256" key="4">
    <source>
        <dbReference type="SAM" id="Phobius"/>
    </source>
</evidence>
<dbReference type="Proteomes" id="UP000291562">
    <property type="component" value="Chromosome"/>
</dbReference>
<feature type="coiled-coil region" evidence="3">
    <location>
        <begin position="154"/>
        <end position="244"/>
    </location>
</feature>
<evidence type="ECO:0000313" key="6">
    <source>
        <dbReference type="EMBL" id="QBB71886.1"/>
    </source>
</evidence>
<gene>
    <name evidence="6" type="ORF">ELE36_16825</name>
</gene>
<evidence type="ECO:0000256" key="1">
    <source>
        <dbReference type="ARBA" id="ARBA00004196"/>
    </source>
</evidence>
<keyword evidence="7" id="KW-1185">Reference proteome</keyword>
<keyword evidence="4" id="KW-0812">Transmembrane</keyword>
<feature type="domain" description="YknX-like C-terminal permuted SH3-like" evidence="5">
    <location>
        <begin position="363"/>
        <end position="422"/>
    </location>
</feature>
<protein>
    <submittedName>
        <fullName evidence="6">HlyD family efflux transporter periplasmic adaptor subunit</fullName>
    </submittedName>
</protein>
<dbReference type="Gene3D" id="1.10.287.470">
    <property type="entry name" value="Helix hairpin bin"/>
    <property type="match status" value="1"/>
</dbReference>
<dbReference type="PANTHER" id="PTHR32347">
    <property type="entry name" value="EFFLUX SYSTEM COMPONENT YKNX-RELATED"/>
    <property type="match status" value="1"/>
</dbReference>
<name>A0A411HN37_9GAMM</name>
<dbReference type="Gene3D" id="2.40.420.20">
    <property type="match status" value="1"/>
</dbReference>
<proteinExistence type="predicted"/>
<comment type="subcellular location">
    <subcellularLocation>
        <location evidence="1">Cell envelope</location>
    </subcellularLocation>
</comment>
<keyword evidence="4" id="KW-1133">Transmembrane helix</keyword>
<organism evidence="6 7">
    <name type="scientific">Pseudolysobacter antarcticus</name>
    <dbReference type="NCBI Taxonomy" id="2511995"/>
    <lineage>
        <taxon>Bacteria</taxon>
        <taxon>Pseudomonadati</taxon>
        <taxon>Pseudomonadota</taxon>
        <taxon>Gammaproteobacteria</taxon>
        <taxon>Lysobacterales</taxon>
        <taxon>Rhodanobacteraceae</taxon>
        <taxon>Pseudolysobacter</taxon>
    </lineage>
</organism>
<dbReference type="InterPro" id="IPR058637">
    <property type="entry name" value="YknX-like_C"/>
</dbReference>
<keyword evidence="4" id="KW-0472">Membrane</keyword>